<protein>
    <submittedName>
        <fullName evidence="2">Uncharacterized protein</fullName>
    </submittedName>
</protein>
<proteinExistence type="predicted"/>
<feature type="transmembrane region" description="Helical" evidence="1">
    <location>
        <begin position="131"/>
        <end position="150"/>
    </location>
</feature>
<evidence type="ECO:0000313" key="2">
    <source>
        <dbReference type="EMBL" id="MBB4968407.1"/>
    </source>
</evidence>
<dbReference type="AlphaFoldDB" id="A0A7W7T893"/>
<sequence>MADAGVIDRYLADLDRRLRGPGPVKGDLLAEARDSLADAAEAYRAGGVPEAEAQRLAVAEFGPAHVIARDYQSVLALAQGSRTLRAMLFAVPLMYSIWGLNQVFWIGEWPPLPGGVMPDWYRVIAHINDRIGWIAAATALLTLVASRYLARRGTSTEALGRLTGSVSVGMVGLALFCNVSIMVATLHLDPERMMSSPPMTSASLVSLLVLGRLMVLARRCFSFASG</sequence>
<keyword evidence="1" id="KW-1133">Transmembrane helix</keyword>
<evidence type="ECO:0000256" key="1">
    <source>
        <dbReference type="SAM" id="Phobius"/>
    </source>
</evidence>
<organism evidence="2 3">
    <name type="scientific">Saccharothrix violaceirubra</name>
    <dbReference type="NCBI Taxonomy" id="413306"/>
    <lineage>
        <taxon>Bacteria</taxon>
        <taxon>Bacillati</taxon>
        <taxon>Actinomycetota</taxon>
        <taxon>Actinomycetes</taxon>
        <taxon>Pseudonocardiales</taxon>
        <taxon>Pseudonocardiaceae</taxon>
        <taxon>Saccharothrix</taxon>
    </lineage>
</organism>
<dbReference type="RefSeq" id="WP_184673933.1">
    <property type="nucleotide sequence ID" value="NZ_BAABAI010000028.1"/>
</dbReference>
<accession>A0A7W7T893</accession>
<gene>
    <name evidence="2" type="ORF">F4559_005766</name>
</gene>
<dbReference type="EMBL" id="JACHJS010000001">
    <property type="protein sequence ID" value="MBB4968407.1"/>
    <property type="molecule type" value="Genomic_DNA"/>
</dbReference>
<name>A0A7W7T893_9PSEU</name>
<dbReference type="Proteomes" id="UP000542674">
    <property type="component" value="Unassembled WGS sequence"/>
</dbReference>
<feature type="transmembrane region" description="Helical" evidence="1">
    <location>
        <begin position="199"/>
        <end position="217"/>
    </location>
</feature>
<keyword evidence="1" id="KW-0472">Membrane</keyword>
<evidence type="ECO:0000313" key="3">
    <source>
        <dbReference type="Proteomes" id="UP000542674"/>
    </source>
</evidence>
<dbReference type="Pfam" id="PF22564">
    <property type="entry name" value="HAAS"/>
    <property type="match status" value="1"/>
</dbReference>
<feature type="transmembrane region" description="Helical" evidence="1">
    <location>
        <begin position="162"/>
        <end position="187"/>
    </location>
</feature>
<dbReference type="InterPro" id="IPR047928">
    <property type="entry name" value="Perm_prefix_1"/>
</dbReference>
<feature type="transmembrane region" description="Helical" evidence="1">
    <location>
        <begin position="86"/>
        <end position="107"/>
    </location>
</feature>
<dbReference type="NCBIfam" id="NF038403">
    <property type="entry name" value="perm_prefix_1"/>
    <property type="match status" value="1"/>
</dbReference>
<keyword evidence="3" id="KW-1185">Reference proteome</keyword>
<reference evidence="2 3" key="1">
    <citation type="submission" date="2020-08" db="EMBL/GenBank/DDBJ databases">
        <title>Sequencing the genomes of 1000 actinobacteria strains.</title>
        <authorList>
            <person name="Klenk H.-P."/>
        </authorList>
    </citation>
    <scope>NUCLEOTIDE SEQUENCE [LARGE SCALE GENOMIC DNA]</scope>
    <source>
        <strain evidence="2 3">DSM 45084</strain>
    </source>
</reference>
<comment type="caution">
    <text evidence="2">The sequence shown here is derived from an EMBL/GenBank/DDBJ whole genome shotgun (WGS) entry which is preliminary data.</text>
</comment>
<keyword evidence="1" id="KW-0812">Transmembrane</keyword>